<evidence type="ECO:0000313" key="2">
    <source>
        <dbReference type="Proteomes" id="UP000583944"/>
    </source>
</evidence>
<reference evidence="1 2" key="1">
    <citation type="journal article" date="2019" name="Genome Biol. Evol.">
        <title>Nanopore Sequencing Significantly Improves Genome Assembly of the Protozoan Parasite Trypanosoma cruzi.</title>
        <authorList>
            <person name="Diaz-Viraque F."/>
            <person name="Pita S."/>
            <person name="Greif G."/>
            <person name="de Souza R.C.M."/>
            <person name="Iraola G."/>
            <person name="Robello C."/>
        </authorList>
    </citation>
    <scope>NUCLEOTIDE SEQUENCE [LARGE SCALE GENOMIC DNA]</scope>
    <source>
        <strain evidence="1 2">Berenice</strain>
    </source>
</reference>
<comment type="caution">
    <text evidence="1">The sequence shown here is derived from an EMBL/GenBank/DDBJ whole genome shotgun (WGS) entry which is preliminary data.</text>
</comment>
<protein>
    <submittedName>
        <fullName evidence="1">Uncharacterized protein</fullName>
    </submittedName>
</protein>
<gene>
    <name evidence="1" type="ORF">ECC02_006262</name>
</gene>
<dbReference type="AlphaFoldDB" id="A0A7J6Y2A0"/>
<dbReference type="GO" id="GO:0016192">
    <property type="term" value="P:vesicle-mediated transport"/>
    <property type="evidence" value="ECO:0007669"/>
    <property type="project" value="InterPro"/>
</dbReference>
<organism evidence="1 2">
    <name type="scientific">Trypanosoma cruzi</name>
    <dbReference type="NCBI Taxonomy" id="5693"/>
    <lineage>
        <taxon>Eukaryota</taxon>
        <taxon>Discoba</taxon>
        <taxon>Euglenozoa</taxon>
        <taxon>Kinetoplastea</taxon>
        <taxon>Metakinetoplastina</taxon>
        <taxon>Trypanosomatida</taxon>
        <taxon>Trypanosomatidae</taxon>
        <taxon>Trypanosoma</taxon>
        <taxon>Schizotrypanum</taxon>
    </lineage>
</organism>
<dbReference type="VEuPathDB" id="TriTrypDB:ECC02_006262"/>
<dbReference type="GO" id="GO:0016020">
    <property type="term" value="C:membrane"/>
    <property type="evidence" value="ECO:0007669"/>
    <property type="project" value="InterPro"/>
</dbReference>
<name>A0A7J6Y2A0_TRYCR</name>
<accession>A0A7J6Y2A0</accession>
<sequence length="327" mass="37101">MDSLSGLKTRQMQGKDALLFVRTLSKDDDMSSSASGAWNSEAGSNLSKNCLLQAKGSGQEERHRHEEAEGKDPCREIVTNAAEIRRRVHRANTITSRLRDSSGKMMQRLRQKKGFAALNGHGDDESLVREKLYCEFRTEFSAALEKMRSLHFFGALTARERIEIPVTRAAFIASRKNMIGIQKNQQSLLYRQLFTAWQQHYRLCRDMLRRQRDIGGSRRNTSSFIRRGDSETSSMWEKTAGGVISSSLADNAEEGNSDFRKLLDHMNTLHAILWDMQRIAATQQELLQQLEGDPINRDSGRWRRTAQIAAGKPCCGRNHRCGCCTTM</sequence>
<dbReference type="EMBL" id="JABDHM010000047">
    <property type="protein sequence ID" value="KAF5220693.1"/>
    <property type="molecule type" value="Genomic_DNA"/>
</dbReference>
<dbReference type="VEuPathDB" id="TriTrypDB:BCY84_15800"/>
<evidence type="ECO:0000313" key="1">
    <source>
        <dbReference type="EMBL" id="KAF5220693.1"/>
    </source>
</evidence>
<proteinExistence type="predicted"/>
<dbReference type="InterPro" id="IPR010989">
    <property type="entry name" value="SNARE"/>
</dbReference>
<dbReference type="Proteomes" id="UP000583944">
    <property type="component" value="Unassembled WGS sequence"/>
</dbReference>
<dbReference type="SUPFAM" id="SSF47661">
    <property type="entry name" value="t-snare proteins"/>
    <property type="match status" value="1"/>
</dbReference>